<evidence type="ECO:0000313" key="4">
    <source>
        <dbReference type="EMBL" id="TRW93196.1"/>
    </source>
</evidence>
<sequence length="326" mass="35917">MLFVGIDVSKAKLDCSLLLDASSAKRRAKTVTNSKVGVSELLMWCAKYQAEPNELHAILEGTGVYHEPAALALADAGVTVSIVNPAQVKDFGRSLGVRTKTDGVDSWVLARYGALLNPRPWTPPAQEARVLQALLSRREAIAQDLQRERNRLEKAEATETPLLIRQSLLDSIAFLQQQLAKLQHDIDDHINKHPALKADRELLLSIPAVGPQVSNHLLAVMHNHRFQSAEQLAAYLGLVPVERQSGSSILGRPRLSKAGPARVRAVLYMAAIVGTQYNPHIKALYQRLQERGKTKMSALGAAMRKLVHLCFGVLKTRQPYQPNYGI</sequence>
<dbReference type="PANTHER" id="PTHR33055:SF3">
    <property type="entry name" value="PUTATIVE TRANSPOSASE FOR IS117-RELATED"/>
    <property type="match status" value="1"/>
</dbReference>
<dbReference type="InterPro" id="IPR047650">
    <property type="entry name" value="Transpos_IS110"/>
</dbReference>
<protein>
    <submittedName>
        <fullName evidence="4">IS110 family transposase</fullName>
    </submittedName>
</protein>
<name>A0ABY3C911_9GAMM</name>
<dbReference type="EMBL" id="RYFG02000102">
    <property type="protein sequence ID" value="TRW93196.1"/>
    <property type="molecule type" value="Genomic_DNA"/>
</dbReference>
<organism evidence="4 5">
    <name type="scientific">Candidatus Methylobacter oryzae</name>
    <dbReference type="NCBI Taxonomy" id="2497749"/>
    <lineage>
        <taxon>Bacteria</taxon>
        <taxon>Pseudomonadati</taxon>
        <taxon>Pseudomonadota</taxon>
        <taxon>Gammaproteobacteria</taxon>
        <taxon>Methylococcales</taxon>
        <taxon>Methylococcaceae</taxon>
        <taxon>Methylobacter</taxon>
    </lineage>
</organism>
<evidence type="ECO:0000313" key="5">
    <source>
        <dbReference type="Proteomes" id="UP000733744"/>
    </source>
</evidence>
<dbReference type="InterPro" id="IPR003346">
    <property type="entry name" value="Transposase_20"/>
</dbReference>
<reference evidence="4 5" key="1">
    <citation type="journal article" date="2019" name="Antonie Van Leeuwenhoek">
        <title>Description of 'Ca. Methylobacter oryzae' KRF1, a novel species from the environmentally important Methylobacter clade 2.</title>
        <authorList>
            <person name="Khatri K."/>
            <person name="Mohite J.A."/>
            <person name="Pandit P.S."/>
            <person name="Bahulikar R."/>
            <person name="Rahalkar M.C."/>
        </authorList>
    </citation>
    <scope>NUCLEOTIDE SEQUENCE [LARGE SCALE GENOMIC DNA]</scope>
    <source>
        <strain evidence="4 5">KRF1</strain>
    </source>
</reference>
<evidence type="ECO:0000256" key="1">
    <source>
        <dbReference type="SAM" id="Coils"/>
    </source>
</evidence>
<feature type="coiled-coil region" evidence="1">
    <location>
        <begin position="131"/>
        <end position="192"/>
    </location>
</feature>
<accession>A0ABY3C911</accession>
<gene>
    <name evidence="4" type="ORF">EKO24_012960</name>
</gene>
<dbReference type="RefSeq" id="WP_127029768.1">
    <property type="nucleotide sequence ID" value="NZ_RYFG02000102.1"/>
</dbReference>
<keyword evidence="5" id="KW-1185">Reference proteome</keyword>
<comment type="caution">
    <text evidence="4">The sequence shown here is derived from an EMBL/GenBank/DDBJ whole genome shotgun (WGS) entry which is preliminary data.</text>
</comment>
<feature type="domain" description="Transposase IS110-like N-terminal" evidence="2">
    <location>
        <begin position="4"/>
        <end position="154"/>
    </location>
</feature>
<feature type="domain" description="Transposase IS116/IS110/IS902 C-terminal" evidence="3">
    <location>
        <begin position="201"/>
        <end position="286"/>
    </location>
</feature>
<dbReference type="Pfam" id="PF02371">
    <property type="entry name" value="Transposase_20"/>
    <property type="match status" value="1"/>
</dbReference>
<evidence type="ECO:0000259" key="3">
    <source>
        <dbReference type="Pfam" id="PF02371"/>
    </source>
</evidence>
<dbReference type="PANTHER" id="PTHR33055">
    <property type="entry name" value="TRANSPOSASE FOR INSERTION SEQUENCE ELEMENT IS1111A"/>
    <property type="match status" value="1"/>
</dbReference>
<dbReference type="NCBIfam" id="NF033542">
    <property type="entry name" value="transpos_IS110"/>
    <property type="match status" value="1"/>
</dbReference>
<dbReference type="InterPro" id="IPR002525">
    <property type="entry name" value="Transp_IS110-like_N"/>
</dbReference>
<dbReference type="Pfam" id="PF01548">
    <property type="entry name" value="DEDD_Tnp_IS110"/>
    <property type="match status" value="1"/>
</dbReference>
<proteinExistence type="predicted"/>
<keyword evidence="1" id="KW-0175">Coiled coil</keyword>
<evidence type="ECO:0000259" key="2">
    <source>
        <dbReference type="Pfam" id="PF01548"/>
    </source>
</evidence>
<dbReference type="Proteomes" id="UP000733744">
    <property type="component" value="Unassembled WGS sequence"/>
</dbReference>